<organism evidence="2 3">
    <name type="scientific">Araneus ventricosus</name>
    <name type="common">Orbweaver spider</name>
    <name type="synonym">Epeira ventricosa</name>
    <dbReference type="NCBI Taxonomy" id="182803"/>
    <lineage>
        <taxon>Eukaryota</taxon>
        <taxon>Metazoa</taxon>
        <taxon>Ecdysozoa</taxon>
        <taxon>Arthropoda</taxon>
        <taxon>Chelicerata</taxon>
        <taxon>Arachnida</taxon>
        <taxon>Araneae</taxon>
        <taxon>Araneomorphae</taxon>
        <taxon>Entelegynae</taxon>
        <taxon>Araneoidea</taxon>
        <taxon>Araneidae</taxon>
        <taxon>Araneus</taxon>
    </lineage>
</organism>
<evidence type="ECO:0000313" key="3">
    <source>
        <dbReference type="Proteomes" id="UP000499080"/>
    </source>
</evidence>
<comment type="caution">
    <text evidence="2">The sequence shown here is derived from an EMBL/GenBank/DDBJ whole genome shotgun (WGS) entry which is preliminary data.</text>
</comment>
<reference evidence="2 3" key="1">
    <citation type="journal article" date="2019" name="Sci. Rep.">
        <title>Orb-weaving spider Araneus ventricosus genome elucidates the spidroin gene catalogue.</title>
        <authorList>
            <person name="Kono N."/>
            <person name="Nakamura H."/>
            <person name="Ohtoshi R."/>
            <person name="Moran D.A.P."/>
            <person name="Shinohara A."/>
            <person name="Yoshida Y."/>
            <person name="Fujiwara M."/>
            <person name="Mori M."/>
            <person name="Tomita M."/>
            <person name="Arakawa K."/>
        </authorList>
    </citation>
    <scope>NUCLEOTIDE SEQUENCE [LARGE SCALE GENOMIC DNA]</scope>
</reference>
<accession>A0A4Y2L2W2</accession>
<feature type="region of interest" description="Disordered" evidence="1">
    <location>
        <begin position="1"/>
        <end position="21"/>
    </location>
</feature>
<feature type="compositionally biased region" description="Basic and acidic residues" evidence="1">
    <location>
        <begin position="7"/>
        <end position="21"/>
    </location>
</feature>
<dbReference type="Proteomes" id="UP000499080">
    <property type="component" value="Unassembled WGS sequence"/>
</dbReference>
<dbReference type="AlphaFoldDB" id="A0A4Y2L2W2"/>
<name>A0A4Y2L2W2_ARAVE</name>
<evidence type="ECO:0000313" key="2">
    <source>
        <dbReference type="EMBL" id="GBN08600.1"/>
    </source>
</evidence>
<protein>
    <submittedName>
        <fullName evidence="2">Uncharacterized protein</fullName>
    </submittedName>
</protein>
<keyword evidence="3" id="KW-1185">Reference proteome</keyword>
<proteinExistence type="predicted"/>
<dbReference type="EMBL" id="BGPR01116978">
    <property type="protein sequence ID" value="GBN08600.1"/>
    <property type="molecule type" value="Genomic_DNA"/>
</dbReference>
<evidence type="ECO:0000256" key="1">
    <source>
        <dbReference type="SAM" id="MobiDB-lite"/>
    </source>
</evidence>
<sequence length="93" mass="10987">MVWTAKSTERDSQQDRTDPQDRVGLQVTGLRQIAKELPDLSSYCFDWRFHVEWCFRQYCFQRHQTSHFVSPGGTFLVHISKLSHKAIFTILNQ</sequence>
<gene>
    <name evidence="2" type="ORF">AVEN_24756_1</name>
</gene>